<organism evidence="1">
    <name type="scientific">marine sediment metagenome</name>
    <dbReference type="NCBI Taxonomy" id="412755"/>
    <lineage>
        <taxon>unclassified sequences</taxon>
        <taxon>metagenomes</taxon>
        <taxon>ecological metagenomes</taxon>
    </lineage>
</organism>
<name>X0UG97_9ZZZZ</name>
<accession>X0UG97</accession>
<gene>
    <name evidence="1" type="ORF">S01H1_40257</name>
</gene>
<evidence type="ECO:0000313" key="1">
    <source>
        <dbReference type="EMBL" id="GAG04595.1"/>
    </source>
</evidence>
<comment type="caution">
    <text evidence="1">The sequence shown here is derived from an EMBL/GenBank/DDBJ whole genome shotgun (WGS) entry which is preliminary data.</text>
</comment>
<protein>
    <submittedName>
        <fullName evidence="1">Uncharacterized protein</fullName>
    </submittedName>
</protein>
<proteinExistence type="predicted"/>
<reference evidence="1" key="1">
    <citation type="journal article" date="2014" name="Front. Microbiol.">
        <title>High frequency of phylogenetically diverse reductive dehalogenase-homologous genes in deep subseafloor sedimentary metagenomes.</title>
        <authorList>
            <person name="Kawai M."/>
            <person name="Futagami T."/>
            <person name="Toyoda A."/>
            <person name="Takaki Y."/>
            <person name="Nishi S."/>
            <person name="Hori S."/>
            <person name="Arai W."/>
            <person name="Tsubouchi T."/>
            <person name="Morono Y."/>
            <person name="Uchiyama I."/>
            <person name="Ito T."/>
            <person name="Fujiyama A."/>
            <person name="Inagaki F."/>
            <person name="Takami H."/>
        </authorList>
    </citation>
    <scope>NUCLEOTIDE SEQUENCE</scope>
    <source>
        <strain evidence="1">Expedition CK06-06</strain>
    </source>
</reference>
<dbReference type="EMBL" id="BARS01025478">
    <property type="protein sequence ID" value="GAG04595.1"/>
    <property type="molecule type" value="Genomic_DNA"/>
</dbReference>
<dbReference type="AlphaFoldDB" id="X0UG97"/>
<feature type="non-terminal residue" evidence="1">
    <location>
        <position position="1"/>
    </location>
</feature>
<sequence length="97" mass="11543">WIDSSGKSGEEPPEEVKRFYNLCEEFQKTLLGTEEYRKVGKELVTLALENLWHIGIVGMTPHPSIIKNGLRNAPEEGLWVFTYRFWMIYHPDQWFWK</sequence>